<name>A0A132AK57_SARSC</name>
<reference evidence="1 2" key="1">
    <citation type="journal article" date="2015" name="Parasit. Vectors">
        <title>Draft genome of the scabies mite.</title>
        <authorList>
            <person name="Rider S.D.Jr."/>
            <person name="Morgan M.S."/>
            <person name="Arlian L.G."/>
        </authorList>
    </citation>
    <scope>NUCLEOTIDE SEQUENCE [LARGE SCALE GENOMIC DNA]</scope>
    <source>
        <strain evidence="1">Arlian Lab</strain>
    </source>
</reference>
<dbReference type="OrthoDB" id="10452526at2759"/>
<evidence type="ECO:0000313" key="2">
    <source>
        <dbReference type="Proteomes" id="UP000616769"/>
    </source>
</evidence>
<comment type="caution">
    <text evidence="1">The sequence shown here is derived from an EMBL/GenBank/DDBJ whole genome shotgun (WGS) entry which is preliminary data.</text>
</comment>
<dbReference type="EMBL" id="JXLN01015793">
    <property type="protein sequence ID" value="KPM10820.1"/>
    <property type="molecule type" value="Genomic_DNA"/>
</dbReference>
<dbReference type="AlphaFoldDB" id="A0A132AK57"/>
<accession>A0A132AK57</accession>
<dbReference type="VEuPathDB" id="VectorBase:SSCA008105"/>
<gene>
    <name evidence="1" type="ORF">QR98_0093830</name>
</gene>
<dbReference type="Proteomes" id="UP000616769">
    <property type="component" value="Unassembled WGS sequence"/>
</dbReference>
<proteinExistence type="predicted"/>
<protein>
    <submittedName>
        <fullName evidence="1">Uncharacterized protein</fullName>
    </submittedName>
</protein>
<sequence>MLLDPLSSQLVKEIGFHGTDFKSIKMLKHCDPTTLKHIEFIINIANFIAIFGFVGAIFVFTSMVLFVNPPENYFILTIDIITFIFWCLTFRYMATAACYLFVFTFVGLRFMRDRFDYCYLVLDEAYQHDREGNRPKLDRYKLQDFIKHHNFYCRWLNTINRPIQIFYVVLLIVTLPEISIMDNLLLFYKFDDGNFLYMMFTFSVTTSLSIAIILSVFVLIPINQRAVEARQTLFSCQAAHWALPWRLRWKLETYIERITSKNLEIGVSIVPGTCVTHSGFWKTVFI</sequence>
<organism evidence="1 2">
    <name type="scientific">Sarcoptes scabiei</name>
    <name type="common">Itch mite</name>
    <name type="synonym">Acarus scabiei</name>
    <dbReference type="NCBI Taxonomy" id="52283"/>
    <lineage>
        <taxon>Eukaryota</taxon>
        <taxon>Metazoa</taxon>
        <taxon>Ecdysozoa</taxon>
        <taxon>Arthropoda</taxon>
        <taxon>Chelicerata</taxon>
        <taxon>Arachnida</taxon>
        <taxon>Acari</taxon>
        <taxon>Acariformes</taxon>
        <taxon>Sarcoptiformes</taxon>
        <taxon>Astigmata</taxon>
        <taxon>Psoroptidia</taxon>
        <taxon>Sarcoptoidea</taxon>
        <taxon>Sarcoptidae</taxon>
        <taxon>Sarcoptinae</taxon>
        <taxon>Sarcoptes</taxon>
    </lineage>
</organism>
<evidence type="ECO:0000313" key="1">
    <source>
        <dbReference type="EMBL" id="KPM10820.1"/>
    </source>
</evidence>